<evidence type="ECO:0000256" key="3">
    <source>
        <dbReference type="ARBA" id="ARBA00022691"/>
    </source>
</evidence>
<dbReference type="PANTHER" id="PTHR43273:SF3">
    <property type="entry name" value="ANAEROBIC SULFATASE-MATURATING ENZYME HOMOLOG ASLB-RELATED"/>
    <property type="match status" value="1"/>
</dbReference>
<evidence type="ECO:0000256" key="4">
    <source>
        <dbReference type="ARBA" id="ARBA00022723"/>
    </source>
</evidence>
<keyword evidence="5" id="KW-0408">Iron</keyword>
<keyword evidence="4" id="KW-0479">Metal-binding</keyword>
<protein>
    <submittedName>
        <fullName evidence="9">Sulfatase-maturase</fullName>
    </submittedName>
</protein>
<dbReference type="InterPro" id="IPR023867">
    <property type="entry name" value="Sulphatase_maturase_rSAM"/>
</dbReference>
<dbReference type="GO" id="GO:0046872">
    <property type="term" value="F:metal ion binding"/>
    <property type="evidence" value="ECO:0007669"/>
    <property type="project" value="UniProtKB-KW"/>
</dbReference>
<dbReference type="InterPro" id="IPR023885">
    <property type="entry name" value="4Fe4S-binding_SPASM_dom"/>
</dbReference>
<comment type="cofactor">
    <cofactor evidence="1">
        <name>[4Fe-4S] cluster</name>
        <dbReference type="ChEBI" id="CHEBI:49883"/>
    </cofactor>
</comment>
<keyword evidence="2" id="KW-0004">4Fe-4S</keyword>
<dbReference type="SUPFAM" id="SSF102114">
    <property type="entry name" value="Radical SAM enzymes"/>
    <property type="match status" value="1"/>
</dbReference>
<reference evidence="9 10" key="1">
    <citation type="submission" date="2013-11" db="EMBL/GenBank/DDBJ databases">
        <title>Metagenomic analysis of a methanogenic consortium involved in long chain n-alkane degradation.</title>
        <authorList>
            <person name="Davidova I.A."/>
            <person name="Callaghan A.V."/>
            <person name="Wawrik B."/>
            <person name="Pruitt S."/>
            <person name="Marks C."/>
            <person name="Duncan K.E."/>
            <person name="Suflita J.M."/>
        </authorList>
    </citation>
    <scope>NUCLEOTIDE SEQUENCE [LARGE SCALE GENOMIC DNA]</scope>
    <source>
        <strain evidence="9 10">SPR</strain>
    </source>
</reference>
<evidence type="ECO:0000256" key="5">
    <source>
        <dbReference type="ARBA" id="ARBA00023004"/>
    </source>
</evidence>
<dbReference type="AlphaFoldDB" id="A0A0D2J546"/>
<dbReference type="CDD" id="cd01335">
    <property type="entry name" value="Radical_SAM"/>
    <property type="match status" value="1"/>
</dbReference>
<dbReference type="Gene3D" id="3.20.20.70">
    <property type="entry name" value="Aldolase class I"/>
    <property type="match status" value="1"/>
</dbReference>
<dbReference type="PANTHER" id="PTHR43273">
    <property type="entry name" value="ANAEROBIC SULFATASE-MATURATING ENZYME HOMOLOG ASLB-RELATED"/>
    <property type="match status" value="1"/>
</dbReference>
<evidence type="ECO:0000259" key="8">
    <source>
        <dbReference type="PROSITE" id="PS51918"/>
    </source>
</evidence>
<comment type="similarity">
    <text evidence="7">Belongs to the radical SAM superfamily. Anaerobic sulfatase-maturating enzyme family.</text>
</comment>
<comment type="caution">
    <text evidence="9">The sequence shown here is derived from an EMBL/GenBank/DDBJ whole genome shotgun (WGS) entry which is preliminary data.</text>
</comment>
<dbReference type="SFLD" id="SFLDF00285">
    <property type="entry name" value="anaerobic_Ser-type_sulfatase-m"/>
    <property type="match status" value="1"/>
</dbReference>
<keyword evidence="6" id="KW-0411">Iron-sulfur</keyword>
<dbReference type="Proteomes" id="UP000032233">
    <property type="component" value="Unassembled WGS sequence"/>
</dbReference>
<feature type="domain" description="Radical SAM core" evidence="8">
    <location>
        <begin position="1"/>
        <end position="247"/>
    </location>
</feature>
<keyword evidence="10" id="KW-1185">Reference proteome</keyword>
<dbReference type="SFLD" id="SFLDS00029">
    <property type="entry name" value="Radical_SAM"/>
    <property type="match status" value="1"/>
</dbReference>
<dbReference type="InterPro" id="IPR034491">
    <property type="entry name" value="Anaerob_Ser_sulfatase-maturase"/>
</dbReference>
<dbReference type="GO" id="GO:0016491">
    <property type="term" value="F:oxidoreductase activity"/>
    <property type="evidence" value="ECO:0007669"/>
    <property type="project" value="InterPro"/>
</dbReference>
<dbReference type="InParanoid" id="A0A0D2J546"/>
<evidence type="ECO:0000256" key="7">
    <source>
        <dbReference type="ARBA" id="ARBA00023601"/>
    </source>
</evidence>
<sequence length="411" mass="46292">MHFQVMAKPVGAACNLKCVYCYYTEKKSLYDSPAPWKMPLEVLETFIQQYIACQESGEIQFVWQGGEPALLGVEFFKLVVSLQRKYAGRKKVVNSIQTNGTLLTDEWCAFFRKNGFLVGLSIDGPRKIHNQYRVTKSGQPTFDLVMSGVELLAKHGVSFNTLTVVNDHNSLHPLKVYRFLKNIGQGHMQFIPAVERRPDDFAVGLGMGFAMPPFYSGSAAHTQVTPWSVDPRRLADFYISIFDHWVRHDVGRVFVQFFEVALANWLGAGSGLCNFSPRCGLGPVLEHNGDLYSCDHYVYPAHRLGNIMETPLPVLMDSKPQRRFGNYKWESLPECCLGCEVRPACHGDCPKNRFTPTPEGGLGLSYLCEAYKRIFTHMAPYLGIMADLLLEGRTVSRIMQILNRQGMPSAI</sequence>
<evidence type="ECO:0000313" key="9">
    <source>
        <dbReference type="EMBL" id="KIX10831.1"/>
    </source>
</evidence>
<evidence type="ECO:0000256" key="1">
    <source>
        <dbReference type="ARBA" id="ARBA00001966"/>
    </source>
</evidence>
<proteinExistence type="inferred from homology"/>
<dbReference type="RefSeq" id="WP_044352594.1">
    <property type="nucleotide sequence ID" value="NZ_AZAC01000078.1"/>
</dbReference>
<dbReference type="SFLD" id="SFLDG01384">
    <property type="entry name" value="thioether_bond_formation_requi"/>
    <property type="match status" value="1"/>
</dbReference>
<dbReference type="FunCoup" id="A0A0D2J546">
    <property type="interactions" value="16"/>
</dbReference>
<organism evidence="9 10">
    <name type="scientific">Dethiosulfatarculus sandiegensis</name>
    <dbReference type="NCBI Taxonomy" id="1429043"/>
    <lineage>
        <taxon>Bacteria</taxon>
        <taxon>Pseudomonadati</taxon>
        <taxon>Thermodesulfobacteriota</taxon>
        <taxon>Desulfarculia</taxon>
        <taxon>Desulfarculales</taxon>
        <taxon>Desulfarculaceae</taxon>
        <taxon>Dethiosulfatarculus</taxon>
    </lineage>
</organism>
<dbReference type="InterPro" id="IPR047207">
    <property type="entry name" value="SPASM_anSME"/>
</dbReference>
<dbReference type="EMBL" id="AZAC01000078">
    <property type="protein sequence ID" value="KIX10831.1"/>
    <property type="molecule type" value="Genomic_DNA"/>
</dbReference>
<accession>A0A0D2J546</accession>
<dbReference type="STRING" id="1429043.X474_26540"/>
<dbReference type="OrthoDB" id="9782387at2"/>
<dbReference type="NCBIfam" id="TIGR03942">
    <property type="entry name" value="sulfatase_rSAM"/>
    <property type="match status" value="1"/>
</dbReference>
<dbReference type="InterPro" id="IPR058240">
    <property type="entry name" value="rSAM_sf"/>
</dbReference>
<dbReference type="NCBIfam" id="TIGR04085">
    <property type="entry name" value="rSAM_more_4Fe4S"/>
    <property type="match status" value="1"/>
</dbReference>
<name>A0A0D2J546_9BACT</name>
<dbReference type="SFLD" id="SFLDG01072">
    <property type="entry name" value="dehydrogenase_like"/>
    <property type="match status" value="1"/>
</dbReference>
<dbReference type="PATRIC" id="fig|1429043.3.peg.5618"/>
<dbReference type="InterPro" id="IPR007197">
    <property type="entry name" value="rSAM"/>
</dbReference>
<dbReference type="SFLD" id="SFLDG01386">
    <property type="entry name" value="main_SPASM_domain-containing"/>
    <property type="match status" value="1"/>
</dbReference>
<dbReference type="Pfam" id="PF13186">
    <property type="entry name" value="SPASM"/>
    <property type="match status" value="1"/>
</dbReference>
<dbReference type="GO" id="GO:0051539">
    <property type="term" value="F:4 iron, 4 sulfur cluster binding"/>
    <property type="evidence" value="ECO:0007669"/>
    <property type="project" value="UniProtKB-KW"/>
</dbReference>
<dbReference type="PROSITE" id="PS51918">
    <property type="entry name" value="RADICAL_SAM"/>
    <property type="match status" value="1"/>
</dbReference>
<keyword evidence="3" id="KW-0949">S-adenosyl-L-methionine</keyword>
<evidence type="ECO:0000256" key="2">
    <source>
        <dbReference type="ARBA" id="ARBA00022485"/>
    </source>
</evidence>
<evidence type="ECO:0000256" key="6">
    <source>
        <dbReference type="ARBA" id="ARBA00023014"/>
    </source>
</evidence>
<evidence type="ECO:0000313" key="10">
    <source>
        <dbReference type="Proteomes" id="UP000032233"/>
    </source>
</evidence>
<gene>
    <name evidence="9" type="ORF">X474_26540</name>
</gene>
<dbReference type="CDD" id="cd21120">
    <property type="entry name" value="SPASM_anSME"/>
    <property type="match status" value="1"/>
</dbReference>
<dbReference type="SFLD" id="SFLDG01067">
    <property type="entry name" value="SPASM/twitch_domain_containing"/>
    <property type="match status" value="1"/>
</dbReference>
<dbReference type="Pfam" id="PF04055">
    <property type="entry name" value="Radical_SAM"/>
    <property type="match status" value="1"/>
</dbReference>
<dbReference type="InterPro" id="IPR013785">
    <property type="entry name" value="Aldolase_TIM"/>
</dbReference>